<dbReference type="Pfam" id="PF01872">
    <property type="entry name" value="RibD_C"/>
    <property type="match status" value="1"/>
</dbReference>
<evidence type="ECO:0000313" key="2">
    <source>
        <dbReference type="EMBL" id="MBD2705757.1"/>
    </source>
</evidence>
<dbReference type="InterPro" id="IPR002734">
    <property type="entry name" value="RibDG_C"/>
</dbReference>
<keyword evidence="3" id="KW-1185">Reference proteome</keyword>
<proteinExistence type="predicted"/>
<dbReference type="EMBL" id="JACWZY010000070">
    <property type="protein sequence ID" value="MBD2705757.1"/>
    <property type="molecule type" value="Genomic_DNA"/>
</dbReference>
<reference evidence="2" key="1">
    <citation type="submission" date="2020-09" db="EMBL/GenBank/DDBJ databases">
        <authorList>
            <person name="Kim M.K."/>
        </authorList>
    </citation>
    <scope>NUCLEOTIDE SEQUENCE</scope>
    <source>
        <strain evidence="2">BT702</strain>
    </source>
</reference>
<evidence type="ECO:0000313" key="3">
    <source>
        <dbReference type="Proteomes" id="UP000598820"/>
    </source>
</evidence>
<dbReference type="AlphaFoldDB" id="A0A927GAR2"/>
<dbReference type="PANTHER" id="PTHR38011:SF11">
    <property type="entry name" value="2,5-DIAMINO-6-RIBOSYLAMINO-4(3H)-PYRIMIDINONE 5'-PHOSPHATE REDUCTASE"/>
    <property type="match status" value="1"/>
</dbReference>
<dbReference type="Gene3D" id="3.40.430.10">
    <property type="entry name" value="Dihydrofolate Reductase, subunit A"/>
    <property type="match status" value="1"/>
</dbReference>
<name>A0A927GAR2_9BACT</name>
<gene>
    <name evidence="2" type="ORF">IC229_34445</name>
</gene>
<dbReference type="SUPFAM" id="SSF53597">
    <property type="entry name" value="Dihydrofolate reductase-like"/>
    <property type="match status" value="1"/>
</dbReference>
<dbReference type="InterPro" id="IPR050765">
    <property type="entry name" value="Riboflavin_Biosynth_HTPR"/>
</dbReference>
<evidence type="ECO:0000259" key="1">
    <source>
        <dbReference type="Pfam" id="PF01872"/>
    </source>
</evidence>
<dbReference type="PANTHER" id="PTHR38011">
    <property type="entry name" value="DIHYDROFOLATE REDUCTASE FAMILY PROTEIN (AFU_ORTHOLOGUE AFUA_8G06820)"/>
    <property type="match status" value="1"/>
</dbReference>
<dbReference type="InterPro" id="IPR024072">
    <property type="entry name" value="DHFR-like_dom_sf"/>
</dbReference>
<protein>
    <submittedName>
        <fullName evidence="2">Dihydrofolate reductase</fullName>
    </submittedName>
</protein>
<feature type="domain" description="Bacterial bifunctional deaminase-reductase C-terminal" evidence="1">
    <location>
        <begin position="2"/>
        <end position="183"/>
    </location>
</feature>
<dbReference type="RefSeq" id="WP_190893492.1">
    <property type="nucleotide sequence ID" value="NZ_JACWZY010000070.1"/>
</dbReference>
<accession>A0A927GAR2</accession>
<dbReference type="GO" id="GO:0009231">
    <property type="term" value="P:riboflavin biosynthetic process"/>
    <property type="evidence" value="ECO:0007669"/>
    <property type="project" value="InterPro"/>
</dbReference>
<organism evidence="2 3">
    <name type="scientific">Spirosoma profusum</name>
    <dbReference type="NCBI Taxonomy" id="2771354"/>
    <lineage>
        <taxon>Bacteria</taxon>
        <taxon>Pseudomonadati</taxon>
        <taxon>Bacteroidota</taxon>
        <taxon>Cytophagia</taxon>
        <taxon>Cytophagales</taxon>
        <taxon>Cytophagaceae</taxon>
        <taxon>Spirosoma</taxon>
    </lineage>
</organism>
<dbReference type="GO" id="GO:0008703">
    <property type="term" value="F:5-amino-6-(5-phosphoribosylamino)uracil reductase activity"/>
    <property type="evidence" value="ECO:0007669"/>
    <property type="project" value="InterPro"/>
</dbReference>
<sequence length="194" mass="21441">MRKLILFMSTSLDGRIGGANDETTAENTIDTPEQEDHRYANQLFAAADTVVFGRLTYEGFIGYWDTLDLSDASVPAVEVEFAQAFRRLNRVVFSRTLTQVPDNTLLINDDIPTQVGKLKKQVGQDILLVCGPELLATLAEQGLVDELLLIILPKALGKGQSLFGQLRQPMNLTLMTTRAFKSGGVLHQYQINNA</sequence>
<dbReference type="Proteomes" id="UP000598820">
    <property type="component" value="Unassembled WGS sequence"/>
</dbReference>
<comment type="caution">
    <text evidence="2">The sequence shown here is derived from an EMBL/GenBank/DDBJ whole genome shotgun (WGS) entry which is preliminary data.</text>
</comment>